<dbReference type="KEGG" id="tvs:TRAVEDRAFT_54874"/>
<evidence type="ECO:0000313" key="3">
    <source>
        <dbReference type="Proteomes" id="UP000054317"/>
    </source>
</evidence>
<keyword evidence="3" id="KW-1185">Reference proteome</keyword>
<sequence length="87" mass="9502">MWKGEPRPRTIPAKRKISAASQAQESLASARDGRIHQPSPLKRRCKNYSTLTPIPPPPPPQIIVIPPSPPPAAGRSGSDCCNFDFVY</sequence>
<feature type="compositionally biased region" description="Low complexity" evidence="1">
    <location>
        <begin position="18"/>
        <end position="30"/>
    </location>
</feature>
<protein>
    <submittedName>
        <fullName evidence="2">Uncharacterized protein</fullName>
    </submittedName>
</protein>
<organism evidence="2 3">
    <name type="scientific">Trametes versicolor (strain FP-101664)</name>
    <name type="common">White-rot fungus</name>
    <name type="synonym">Coriolus versicolor</name>
    <dbReference type="NCBI Taxonomy" id="717944"/>
    <lineage>
        <taxon>Eukaryota</taxon>
        <taxon>Fungi</taxon>
        <taxon>Dikarya</taxon>
        <taxon>Basidiomycota</taxon>
        <taxon>Agaricomycotina</taxon>
        <taxon>Agaricomycetes</taxon>
        <taxon>Polyporales</taxon>
        <taxon>Polyporaceae</taxon>
        <taxon>Trametes</taxon>
    </lineage>
</organism>
<evidence type="ECO:0000256" key="1">
    <source>
        <dbReference type="SAM" id="MobiDB-lite"/>
    </source>
</evidence>
<name>R7S847_TRAVS</name>
<proteinExistence type="predicted"/>
<dbReference type="AlphaFoldDB" id="R7S847"/>
<reference evidence="3" key="1">
    <citation type="journal article" date="2012" name="Science">
        <title>The Paleozoic origin of enzymatic lignin decomposition reconstructed from 31 fungal genomes.</title>
        <authorList>
            <person name="Floudas D."/>
            <person name="Binder M."/>
            <person name="Riley R."/>
            <person name="Barry K."/>
            <person name="Blanchette R.A."/>
            <person name="Henrissat B."/>
            <person name="Martinez A.T."/>
            <person name="Otillar R."/>
            <person name="Spatafora J.W."/>
            <person name="Yadav J.S."/>
            <person name="Aerts A."/>
            <person name="Benoit I."/>
            <person name="Boyd A."/>
            <person name="Carlson A."/>
            <person name="Copeland A."/>
            <person name="Coutinho P.M."/>
            <person name="de Vries R.P."/>
            <person name="Ferreira P."/>
            <person name="Findley K."/>
            <person name="Foster B."/>
            <person name="Gaskell J."/>
            <person name="Glotzer D."/>
            <person name="Gorecki P."/>
            <person name="Heitman J."/>
            <person name="Hesse C."/>
            <person name="Hori C."/>
            <person name="Igarashi K."/>
            <person name="Jurgens J.A."/>
            <person name="Kallen N."/>
            <person name="Kersten P."/>
            <person name="Kohler A."/>
            <person name="Kuees U."/>
            <person name="Kumar T.K.A."/>
            <person name="Kuo A."/>
            <person name="LaButti K."/>
            <person name="Larrondo L.F."/>
            <person name="Lindquist E."/>
            <person name="Ling A."/>
            <person name="Lombard V."/>
            <person name="Lucas S."/>
            <person name="Lundell T."/>
            <person name="Martin R."/>
            <person name="McLaughlin D.J."/>
            <person name="Morgenstern I."/>
            <person name="Morin E."/>
            <person name="Murat C."/>
            <person name="Nagy L.G."/>
            <person name="Nolan M."/>
            <person name="Ohm R.A."/>
            <person name="Patyshakuliyeva A."/>
            <person name="Rokas A."/>
            <person name="Ruiz-Duenas F.J."/>
            <person name="Sabat G."/>
            <person name="Salamov A."/>
            <person name="Samejima M."/>
            <person name="Schmutz J."/>
            <person name="Slot J.C."/>
            <person name="St John F."/>
            <person name="Stenlid J."/>
            <person name="Sun H."/>
            <person name="Sun S."/>
            <person name="Syed K."/>
            <person name="Tsang A."/>
            <person name="Wiebenga A."/>
            <person name="Young D."/>
            <person name="Pisabarro A."/>
            <person name="Eastwood D.C."/>
            <person name="Martin F."/>
            <person name="Cullen D."/>
            <person name="Grigoriev I.V."/>
            <person name="Hibbett D.S."/>
        </authorList>
    </citation>
    <scope>NUCLEOTIDE SEQUENCE [LARGE SCALE GENOMIC DNA]</scope>
    <source>
        <strain evidence="3">FP-101664</strain>
    </source>
</reference>
<gene>
    <name evidence="2" type="ORF">TRAVEDRAFT_54874</name>
</gene>
<dbReference type="Proteomes" id="UP000054317">
    <property type="component" value="Unassembled WGS sequence"/>
</dbReference>
<dbReference type="RefSeq" id="XP_008045991.1">
    <property type="nucleotide sequence ID" value="XM_008047800.1"/>
</dbReference>
<dbReference type="EMBL" id="JH712042">
    <property type="protein sequence ID" value="EIW51124.1"/>
    <property type="molecule type" value="Genomic_DNA"/>
</dbReference>
<evidence type="ECO:0000313" key="2">
    <source>
        <dbReference type="EMBL" id="EIW51124.1"/>
    </source>
</evidence>
<accession>R7S847</accession>
<feature type="region of interest" description="Disordered" evidence="1">
    <location>
        <begin position="1"/>
        <end position="41"/>
    </location>
</feature>
<dbReference type="GeneID" id="19417577"/>